<dbReference type="GO" id="GO:0016020">
    <property type="term" value="C:membrane"/>
    <property type="evidence" value="ECO:0007669"/>
    <property type="project" value="UniProtKB-SubCell"/>
</dbReference>
<keyword evidence="4 7" id="KW-1133">Transmembrane helix</keyword>
<protein>
    <recommendedName>
        <fullName evidence="8">LysM domain-containing protein</fullName>
    </recommendedName>
</protein>
<dbReference type="Pfam" id="PF01476">
    <property type="entry name" value="LysM"/>
    <property type="match status" value="1"/>
</dbReference>
<dbReference type="GO" id="GO:0005794">
    <property type="term" value="C:Golgi apparatus"/>
    <property type="evidence" value="ECO:0007669"/>
    <property type="project" value="TreeGrafter"/>
</dbReference>
<organism evidence="9">
    <name type="scientific">Palpitomonas bilix</name>
    <dbReference type="NCBI Taxonomy" id="652834"/>
    <lineage>
        <taxon>Eukaryota</taxon>
        <taxon>Eukaryota incertae sedis</taxon>
    </lineage>
</organism>
<dbReference type="Gene3D" id="3.10.350.10">
    <property type="entry name" value="LysM domain"/>
    <property type="match status" value="1"/>
</dbReference>
<evidence type="ECO:0000256" key="5">
    <source>
        <dbReference type="ARBA" id="ARBA00023136"/>
    </source>
</evidence>
<dbReference type="PANTHER" id="PTHR12270">
    <property type="entry name" value="GLYCOSYLTRANSFERASE-RELATED"/>
    <property type="match status" value="1"/>
</dbReference>
<dbReference type="CDD" id="cd00118">
    <property type="entry name" value="LysM"/>
    <property type="match status" value="1"/>
</dbReference>
<dbReference type="PANTHER" id="PTHR12270:SF25">
    <property type="entry name" value="GLYCOSYLTRANSFERASE-LIKE PROTEIN LARGE"/>
    <property type="match status" value="1"/>
</dbReference>
<sequence length="431" mass="48974">MKRRLHVPTFFIVGVLLWVIAHLLLFYHWHEQEAKLKVAKDGNETVGHGDDRVGSINTKGGAKMEGQSDKRWEVVLCYHSSADEGRLESIGWAAKRWEGPIGVVVYTNSEQEDKGVEEWASNFSNLFITLQRRRNDDPIYPVNRVRNAALVHCQSLSGMRMPYSNKNGNIVSAADIFLLLLLDADFIPSADLYHTLVASRKWMEERCEQRAFVVAPFSLTNPDIPENEIPATQDDLKQAMMKEKAELMNPSLPAAHVWGTDYPKWWKADYIYPVPFRYPFEPYVALCTPPPPYPLPFRMFDATFVHYGGDKSSFSLQLDRDGYQFEVIPREYIVHRKHEIADWATKPNSDPLVAASIVENLHRAEADSGNGRPRLARKHPDEVEVKEGDSLWRIATLAGVSVDALKVANKLNSDLIVPGQVLKIPLTRKEE</sequence>
<keyword evidence="2 7" id="KW-0812">Transmembrane</keyword>
<reference evidence="9" key="1">
    <citation type="submission" date="2021-01" db="EMBL/GenBank/DDBJ databases">
        <authorList>
            <person name="Corre E."/>
            <person name="Pelletier E."/>
            <person name="Niang G."/>
            <person name="Scheremetjew M."/>
            <person name="Finn R."/>
            <person name="Kale V."/>
            <person name="Holt S."/>
            <person name="Cochrane G."/>
            <person name="Meng A."/>
            <person name="Brown T."/>
            <person name="Cohen L."/>
        </authorList>
    </citation>
    <scope>NUCLEOTIDE SEQUENCE</scope>
    <source>
        <strain evidence="9">NIES-2562</strain>
    </source>
</reference>
<dbReference type="SMART" id="SM00257">
    <property type="entry name" value="LysM"/>
    <property type="match status" value="1"/>
</dbReference>
<comment type="subcellular location">
    <subcellularLocation>
        <location evidence="1">Membrane</location>
        <topology evidence="1">Single-pass type II membrane protein</topology>
    </subcellularLocation>
</comment>
<feature type="domain" description="LysM" evidence="8">
    <location>
        <begin position="381"/>
        <end position="424"/>
    </location>
</feature>
<keyword evidence="5 7" id="KW-0472">Membrane</keyword>
<evidence type="ECO:0000256" key="3">
    <source>
        <dbReference type="ARBA" id="ARBA00022968"/>
    </source>
</evidence>
<dbReference type="GO" id="GO:0042285">
    <property type="term" value="F:xylosyltransferase activity"/>
    <property type="evidence" value="ECO:0007669"/>
    <property type="project" value="TreeGrafter"/>
</dbReference>
<evidence type="ECO:0000256" key="1">
    <source>
        <dbReference type="ARBA" id="ARBA00004606"/>
    </source>
</evidence>
<evidence type="ECO:0000259" key="8">
    <source>
        <dbReference type="PROSITE" id="PS51782"/>
    </source>
</evidence>
<name>A0A7S3GFA7_9EUKA</name>
<dbReference type="InterPro" id="IPR018392">
    <property type="entry name" value="LysM"/>
</dbReference>
<dbReference type="AlphaFoldDB" id="A0A7S3GFA7"/>
<evidence type="ECO:0000256" key="2">
    <source>
        <dbReference type="ARBA" id="ARBA00022692"/>
    </source>
</evidence>
<dbReference type="SUPFAM" id="SSF54106">
    <property type="entry name" value="LysM domain"/>
    <property type="match status" value="1"/>
</dbReference>
<proteinExistence type="predicted"/>
<evidence type="ECO:0000256" key="7">
    <source>
        <dbReference type="SAM" id="Phobius"/>
    </source>
</evidence>
<dbReference type="InterPro" id="IPR051292">
    <property type="entry name" value="Xyl/GlcA_transferase"/>
</dbReference>
<evidence type="ECO:0000313" key="9">
    <source>
        <dbReference type="EMBL" id="CAE0264553.1"/>
    </source>
</evidence>
<dbReference type="GO" id="GO:0035269">
    <property type="term" value="P:protein O-linked glycosylation via mannose"/>
    <property type="evidence" value="ECO:0007669"/>
    <property type="project" value="TreeGrafter"/>
</dbReference>
<keyword evidence="3" id="KW-0735">Signal-anchor</keyword>
<dbReference type="PROSITE" id="PS51782">
    <property type="entry name" value="LYSM"/>
    <property type="match status" value="1"/>
</dbReference>
<feature type="transmembrane region" description="Helical" evidence="7">
    <location>
        <begin position="7"/>
        <end position="29"/>
    </location>
</feature>
<keyword evidence="6" id="KW-0325">Glycoprotein</keyword>
<dbReference type="EMBL" id="HBIB01041132">
    <property type="protein sequence ID" value="CAE0264553.1"/>
    <property type="molecule type" value="Transcribed_RNA"/>
</dbReference>
<evidence type="ECO:0000256" key="4">
    <source>
        <dbReference type="ARBA" id="ARBA00022989"/>
    </source>
</evidence>
<evidence type="ECO:0000256" key="6">
    <source>
        <dbReference type="ARBA" id="ARBA00023180"/>
    </source>
</evidence>
<dbReference type="GO" id="GO:0015020">
    <property type="term" value="F:glucuronosyltransferase activity"/>
    <property type="evidence" value="ECO:0007669"/>
    <property type="project" value="TreeGrafter"/>
</dbReference>
<accession>A0A7S3GFA7</accession>
<gene>
    <name evidence="9" type="ORF">PBIL07802_LOCUS26858</name>
</gene>
<dbReference type="Pfam" id="PF13896">
    <property type="entry name" value="Glyco_transf_49"/>
    <property type="match status" value="1"/>
</dbReference>
<dbReference type="InterPro" id="IPR036779">
    <property type="entry name" value="LysM_dom_sf"/>
</dbReference>